<dbReference type="PANTHER" id="PTHR30136">
    <property type="entry name" value="HELIX-TURN-HELIX TRANSCRIPTIONAL REGULATOR, ICLR FAMILY"/>
    <property type="match status" value="1"/>
</dbReference>
<evidence type="ECO:0000256" key="2">
    <source>
        <dbReference type="ARBA" id="ARBA00023125"/>
    </source>
</evidence>
<dbReference type="PANTHER" id="PTHR30136:SF24">
    <property type="entry name" value="HTH-TYPE TRANSCRIPTIONAL REPRESSOR ALLR"/>
    <property type="match status" value="1"/>
</dbReference>
<protein>
    <recommendedName>
        <fullName evidence="8">IclR family transcriptional regulator</fullName>
    </recommendedName>
</protein>
<dbReference type="Gene3D" id="3.30.450.40">
    <property type="match status" value="1"/>
</dbReference>
<dbReference type="InterPro" id="IPR036390">
    <property type="entry name" value="WH_DNA-bd_sf"/>
</dbReference>
<dbReference type="Pfam" id="PF09339">
    <property type="entry name" value="HTH_IclR"/>
    <property type="match status" value="1"/>
</dbReference>
<name>A0A0K0X0H5_MYCGD</name>
<dbReference type="PROSITE" id="PS51078">
    <property type="entry name" value="ICLR_ED"/>
    <property type="match status" value="1"/>
</dbReference>
<dbReference type="InterPro" id="IPR014757">
    <property type="entry name" value="Tscrpt_reg_IclR_C"/>
</dbReference>
<dbReference type="STRING" id="134601.AFA91_02550"/>
<dbReference type="Gene3D" id="1.10.10.10">
    <property type="entry name" value="Winged helix-like DNA-binding domain superfamily/Winged helix DNA-binding domain"/>
    <property type="match status" value="1"/>
</dbReference>
<dbReference type="GO" id="GO:0003677">
    <property type="term" value="F:DNA binding"/>
    <property type="evidence" value="ECO:0007669"/>
    <property type="project" value="UniProtKB-KW"/>
</dbReference>
<evidence type="ECO:0008006" key="8">
    <source>
        <dbReference type="Google" id="ProtNLM"/>
    </source>
</evidence>
<evidence type="ECO:0000256" key="3">
    <source>
        <dbReference type="ARBA" id="ARBA00023163"/>
    </source>
</evidence>
<dbReference type="InterPro" id="IPR036388">
    <property type="entry name" value="WH-like_DNA-bd_sf"/>
</dbReference>
<reference evidence="6 7" key="1">
    <citation type="submission" date="2015-07" db="EMBL/GenBank/DDBJ databases">
        <title>Complete genome sequence of Mycobacterium goodii X7B, a facultative thermophilic biodesulfurizing bacterium.</title>
        <authorList>
            <person name="Yu B."/>
            <person name="Li F."/>
            <person name="Xu P."/>
        </authorList>
    </citation>
    <scope>NUCLEOTIDE SEQUENCE [LARGE SCALE GENOMIC DNA]</scope>
    <source>
        <strain evidence="6 7">X7B</strain>
    </source>
</reference>
<evidence type="ECO:0000256" key="1">
    <source>
        <dbReference type="ARBA" id="ARBA00023015"/>
    </source>
</evidence>
<dbReference type="AlphaFoldDB" id="A0A0K0X0H5"/>
<evidence type="ECO:0000313" key="6">
    <source>
        <dbReference type="EMBL" id="AKS30936.1"/>
    </source>
</evidence>
<dbReference type="SMART" id="SM00346">
    <property type="entry name" value="HTH_ICLR"/>
    <property type="match status" value="1"/>
</dbReference>
<keyword evidence="3" id="KW-0804">Transcription</keyword>
<dbReference type="Pfam" id="PF01614">
    <property type="entry name" value="IclR_C"/>
    <property type="match status" value="1"/>
</dbReference>
<dbReference type="KEGG" id="mgo:AFA91_02550"/>
<dbReference type="InterPro" id="IPR005471">
    <property type="entry name" value="Tscrpt_reg_IclR_N"/>
</dbReference>
<dbReference type="InterPro" id="IPR029016">
    <property type="entry name" value="GAF-like_dom_sf"/>
</dbReference>
<dbReference type="GO" id="GO:0045892">
    <property type="term" value="P:negative regulation of DNA-templated transcription"/>
    <property type="evidence" value="ECO:0007669"/>
    <property type="project" value="TreeGrafter"/>
</dbReference>
<dbReference type="EMBL" id="CP012150">
    <property type="protein sequence ID" value="AKS30936.1"/>
    <property type="molecule type" value="Genomic_DNA"/>
</dbReference>
<keyword evidence="2" id="KW-0238">DNA-binding</keyword>
<dbReference type="OrthoDB" id="3734039at2"/>
<feature type="domain" description="IclR-ED" evidence="5">
    <location>
        <begin position="72"/>
        <end position="253"/>
    </location>
</feature>
<dbReference type="SUPFAM" id="SSF46785">
    <property type="entry name" value="Winged helix' DNA-binding domain"/>
    <property type="match status" value="1"/>
</dbReference>
<dbReference type="InterPro" id="IPR050707">
    <property type="entry name" value="HTH_MetabolicPath_Reg"/>
</dbReference>
<organism evidence="6 7">
    <name type="scientific">Mycolicibacterium goodii</name>
    <name type="common">Mycobacterium goodii</name>
    <dbReference type="NCBI Taxonomy" id="134601"/>
    <lineage>
        <taxon>Bacteria</taxon>
        <taxon>Bacillati</taxon>
        <taxon>Actinomycetota</taxon>
        <taxon>Actinomycetes</taxon>
        <taxon>Mycobacteriales</taxon>
        <taxon>Mycobacteriaceae</taxon>
        <taxon>Mycolicibacterium</taxon>
    </lineage>
</organism>
<evidence type="ECO:0000313" key="7">
    <source>
        <dbReference type="Proteomes" id="UP000062255"/>
    </source>
</evidence>
<feature type="domain" description="HTH iclR-type" evidence="4">
    <location>
        <begin position="9"/>
        <end position="71"/>
    </location>
</feature>
<keyword evidence="1" id="KW-0805">Transcription regulation</keyword>
<sequence length="260" mass="27478">MPGSPTSKVKSAERALALLDLLSRLAEPVSTATIAEQLDLPKSSAHHLLNVMHARRFVAYWPDVRRWTLGVAALELGAAYRRTGHLEHAVERHLKDLVERTGHTSHLAVLQGHDAVYLAKREPTNSGIRLVTDVGTRIPAHLTAVGRCLLAALDDDALASLYRDYDWPQRTDTRITSVAALKGVLDDVRASGYASEVGATTDGIECIAAPVSVGDGTAVAAIGIARVAVTPAPGRLIEAVRDAARAASASLAGRADATAP</sequence>
<dbReference type="GO" id="GO:0003700">
    <property type="term" value="F:DNA-binding transcription factor activity"/>
    <property type="evidence" value="ECO:0007669"/>
    <property type="project" value="TreeGrafter"/>
</dbReference>
<evidence type="ECO:0000259" key="5">
    <source>
        <dbReference type="PROSITE" id="PS51078"/>
    </source>
</evidence>
<evidence type="ECO:0000259" key="4">
    <source>
        <dbReference type="PROSITE" id="PS51077"/>
    </source>
</evidence>
<dbReference type="PATRIC" id="fig|134601.6.peg.529"/>
<proteinExistence type="predicted"/>
<dbReference type="SUPFAM" id="SSF55781">
    <property type="entry name" value="GAF domain-like"/>
    <property type="match status" value="1"/>
</dbReference>
<dbReference type="Proteomes" id="UP000062255">
    <property type="component" value="Chromosome"/>
</dbReference>
<dbReference type="PROSITE" id="PS51077">
    <property type="entry name" value="HTH_ICLR"/>
    <property type="match status" value="1"/>
</dbReference>
<dbReference type="RefSeq" id="WP_049743347.1">
    <property type="nucleotide sequence ID" value="NZ_CP012150.1"/>
</dbReference>
<accession>A0A0K0X0H5</accession>
<gene>
    <name evidence="6" type="ORF">AFA91_02550</name>
</gene>